<reference evidence="1 2" key="1">
    <citation type="submission" date="2018-09" db="EMBL/GenBank/DDBJ databases">
        <authorList>
            <person name="Zhu H."/>
        </authorList>
    </citation>
    <scope>NUCLEOTIDE SEQUENCE [LARGE SCALE GENOMIC DNA]</scope>
    <source>
        <strain evidence="1 2">K2R01-6</strain>
    </source>
</reference>
<sequence>MSQIALPLDWPADETDADFIVSPCNAVAVRHLEHVGTWPVWATLLVGPRKSGRSLLGRIFALKSHGTLIDNAEEQGEDRIFHAWNMAQEARRPLLIIADRAPPEWKPRLADLRSRLAATPLVRIDQPDDALIDALIERLLAQRGILTRPDFRAYATARIERSYIAVMRFVDMVDHLALEKRGTKIAIPLAKRVLAEMGVIDESPVLF</sequence>
<proteinExistence type="predicted"/>
<dbReference type="OrthoDB" id="7390113at2"/>
<dbReference type="Gene3D" id="1.10.8.60">
    <property type="match status" value="1"/>
</dbReference>
<accession>A0A418WM39</accession>
<keyword evidence="2" id="KW-1185">Reference proteome</keyword>
<dbReference type="EMBL" id="QYUM01000003">
    <property type="protein sequence ID" value="RJF91071.1"/>
    <property type="molecule type" value="Genomic_DNA"/>
</dbReference>
<evidence type="ECO:0000313" key="2">
    <source>
        <dbReference type="Proteomes" id="UP000286100"/>
    </source>
</evidence>
<dbReference type="Proteomes" id="UP000286100">
    <property type="component" value="Unassembled WGS sequence"/>
</dbReference>
<gene>
    <name evidence="1" type="ORF">D3876_13080</name>
</gene>
<evidence type="ECO:0000313" key="1">
    <source>
        <dbReference type="EMBL" id="RJF91071.1"/>
    </source>
</evidence>
<dbReference type="AlphaFoldDB" id="A0A418WM39"/>
<name>A0A418WM39_9SPHN</name>
<protein>
    <submittedName>
        <fullName evidence="1">Chromosomal replication initiator DnaA</fullName>
    </submittedName>
</protein>
<organism evidence="1 2">
    <name type="scientific">Sphingomonas cavernae</name>
    <dbReference type="NCBI Taxonomy" id="2320861"/>
    <lineage>
        <taxon>Bacteria</taxon>
        <taxon>Pseudomonadati</taxon>
        <taxon>Pseudomonadota</taxon>
        <taxon>Alphaproteobacteria</taxon>
        <taxon>Sphingomonadales</taxon>
        <taxon>Sphingomonadaceae</taxon>
        <taxon>Sphingomonas</taxon>
    </lineage>
</organism>
<comment type="caution">
    <text evidence="1">The sequence shown here is derived from an EMBL/GenBank/DDBJ whole genome shotgun (WGS) entry which is preliminary data.</text>
</comment>